<dbReference type="EMBL" id="BLXT01003539">
    <property type="protein sequence ID" value="GFO01812.1"/>
    <property type="molecule type" value="Genomic_DNA"/>
</dbReference>
<dbReference type="GO" id="GO:0042030">
    <property type="term" value="F:ATPase inhibitor activity"/>
    <property type="evidence" value="ECO:0007669"/>
    <property type="project" value="InterPro"/>
</dbReference>
<dbReference type="Gene3D" id="1.20.5.500">
    <property type="entry name" value="Single helix bin"/>
    <property type="match status" value="1"/>
</dbReference>
<dbReference type="Proteomes" id="UP000735302">
    <property type="component" value="Unassembled WGS sequence"/>
</dbReference>
<sequence length="112" mass="12459">MASRLPSLLRFSTARLLGVRTMSTGEFGDGAGKGGGGGGAVRSAGGAFGKMEAAHEEQYFRKLQQEQLEKLKEMVEDEVAHHEQQIRIHQEAIDYHKRKMTRINKQKDSDSD</sequence>
<evidence type="ECO:0000256" key="3">
    <source>
        <dbReference type="ARBA" id="ARBA00022946"/>
    </source>
</evidence>
<evidence type="ECO:0000313" key="9">
    <source>
        <dbReference type="EMBL" id="GFO01812.1"/>
    </source>
</evidence>
<dbReference type="FunFam" id="1.20.5.500:FF:000007">
    <property type="entry name" value="ATPase inhibitor, putative"/>
    <property type="match status" value="1"/>
</dbReference>
<evidence type="ECO:0000256" key="2">
    <source>
        <dbReference type="ARBA" id="ARBA00010901"/>
    </source>
</evidence>
<evidence type="ECO:0000256" key="1">
    <source>
        <dbReference type="ARBA" id="ARBA00004173"/>
    </source>
</evidence>
<dbReference type="InterPro" id="IPR007648">
    <property type="entry name" value="ATPase_inhibitor_mt"/>
</dbReference>
<evidence type="ECO:0000256" key="4">
    <source>
        <dbReference type="ARBA" id="ARBA00023054"/>
    </source>
</evidence>
<dbReference type="GO" id="GO:0005739">
    <property type="term" value="C:mitochondrion"/>
    <property type="evidence" value="ECO:0007669"/>
    <property type="project" value="UniProtKB-SubCell"/>
</dbReference>
<evidence type="ECO:0000256" key="8">
    <source>
        <dbReference type="SAM" id="MobiDB-lite"/>
    </source>
</evidence>
<comment type="subcellular location">
    <subcellularLocation>
        <location evidence="1">Mitochondrion</location>
    </subcellularLocation>
</comment>
<evidence type="ECO:0000256" key="7">
    <source>
        <dbReference type="SAM" id="Coils"/>
    </source>
</evidence>
<evidence type="ECO:0000256" key="6">
    <source>
        <dbReference type="ARBA" id="ARBA00030036"/>
    </source>
</evidence>
<comment type="similarity">
    <text evidence="2">Belongs to the ATPase inhibitor family.</text>
</comment>
<evidence type="ECO:0000313" key="10">
    <source>
        <dbReference type="Proteomes" id="UP000735302"/>
    </source>
</evidence>
<dbReference type="PANTHER" id="PTHR48417">
    <property type="entry name" value="ATP SYNTHASE F1 SUBUNIT EPSILON"/>
    <property type="match status" value="1"/>
</dbReference>
<accession>A0AAV4A4N3</accession>
<feature type="compositionally biased region" description="Gly residues" evidence="8">
    <location>
        <begin position="27"/>
        <end position="40"/>
    </location>
</feature>
<feature type="coiled-coil region" evidence="7">
    <location>
        <begin position="65"/>
        <end position="92"/>
    </location>
</feature>
<name>A0AAV4A4N3_9GAST</name>
<comment type="caution">
    <text evidence="9">The sequence shown here is derived from an EMBL/GenBank/DDBJ whole genome shotgun (WGS) entry which is preliminary data.</text>
</comment>
<keyword evidence="5" id="KW-0496">Mitochondrion</keyword>
<gene>
    <name evidence="9" type="ORF">PoB_002831700</name>
</gene>
<keyword evidence="10" id="KW-1185">Reference proteome</keyword>
<reference evidence="9 10" key="1">
    <citation type="journal article" date="2021" name="Elife">
        <title>Chloroplast acquisition without the gene transfer in kleptoplastic sea slugs, Plakobranchus ocellatus.</title>
        <authorList>
            <person name="Maeda T."/>
            <person name="Takahashi S."/>
            <person name="Yoshida T."/>
            <person name="Shimamura S."/>
            <person name="Takaki Y."/>
            <person name="Nagai Y."/>
            <person name="Toyoda A."/>
            <person name="Suzuki Y."/>
            <person name="Arimoto A."/>
            <person name="Ishii H."/>
            <person name="Satoh N."/>
            <person name="Nishiyama T."/>
            <person name="Hasebe M."/>
            <person name="Maruyama T."/>
            <person name="Minagawa J."/>
            <person name="Obokata J."/>
            <person name="Shigenobu S."/>
        </authorList>
    </citation>
    <scope>NUCLEOTIDE SEQUENCE [LARGE SCALE GENOMIC DNA]</scope>
</reference>
<feature type="region of interest" description="Disordered" evidence="8">
    <location>
        <begin position="23"/>
        <end position="45"/>
    </location>
</feature>
<keyword evidence="3" id="KW-0809">Transit peptide</keyword>
<dbReference type="Pfam" id="PF04568">
    <property type="entry name" value="IATP"/>
    <property type="match status" value="1"/>
</dbReference>
<proteinExistence type="inferred from homology"/>
<protein>
    <recommendedName>
        <fullName evidence="6">ATP synthase F1 subunit epsilon</fullName>
    </recommendedName>
</protein>
<keyword evidence="4 7" id="KW-0175">Coiled coil</keyword>
<evidence type="ECO:0000256" key="5">
    <source>
        <dbReference type="ARBA" id="ARBA00023128"/>
    </source>
</evidence>
<dbReference type="SUPFAM" id="SSF64602">
    <property type="entry name" value="F1 ATPase inhibitor, IF1, C-terminal domain"/>
    <property type="match status" value="1"/>
</dbReference>
<organism evidence="9 10">
    <name type="scientific">Plakobranchus ocellatus</name>
    <dbReference type="NCBI Taxonomy" id="259542"/>
    <lineage>
        <taxon>Eukaryota</taxon>
        <taxon>Metazoa</taxon>
        <taxon>Spiralia</taxon>
        <taxon>Lophotrochozoa</taxon>
        <taxon>Mollusca</taxon>
        <taxon>Gastropoda</taxon>
        <taxon>Heterobranchia</taxon>
        <taxon>Euthyneura</taxon>
        <taxon>Panpulmonata</taxon>
        <taxon>Sacoglossa</taxon>
        <taxon>Placobranchoidea</taxon>
        <taxon>Plakobranchidae</taxon>
        <taxon>Plakobranchus</taxon>
    </lineage>
</organism>
<dbReference type="PANTHER" id="PTHR48417:SF1">
    <property type="entry name" value="ATP SYNTHASE F1 SUBUNIT EPSILON"/>
    <property type="match status" value="1"/>
</dbReference>
<dbReference type="AlphaFoldDB" id="A0AAV4A4N3"/>